<dbReference type="CDD" id="cd02976">
    <property type="entry name" value="NrdH"/>
    <property type="match status" value="1"/>
</dbReference>
<feature type="domain" description="Glutaredoxin" evidence="1">
    <location>
        <begin position="15"/>
        <end position="66"/>
    </location>
</feature>
<dbReference type="RefSeq" id="WP_045247133.1">
    <property type="nucleotide sequence ID" value="NZ_JYIY01000069.1"/>
</dbReference>
<proteinExistence type="predicted"/>
<evidence type="ECO:0000313" key="2">
    <source>
        <dbReference type="EMBL" id="KJL37075.1"/>
    </source>
</evidence>
<dbReference type="InterPro" id="IPR002109">
    <property type="entry name" value="Glutaredoxin"/>
</dbReference>
<dbReference type="SUPFAM" id="SSF52833">
    <property type="entry name" value="Thioredoxin-like"/>
    <property type="match status" value="1"/>
</dbReference>
<dbReference type="Gene3D" id="3.40.30.10">
    <property type="entry name" value="Glutaredoxin"/>
    <property type="match status" value="1"/>
</dbReference>
<keyword evidence="3" id="KW-1185">Reference proteome</keyword>
<reference evidence="2 3" key="1">
    <citation type="submission" date="2015-02" db="EMBL/GenBank/DDBJ databases">
        <title>Draft genome sequences of ten Microbacterium spp. with emphasis on heavy metal contaminated environments.</title>
        <authorList>
            <person name="Corretto E."/>
        </authorList>
    </citation>
    <scope>NUCLEOTIDE SEQUENCE [LARGE SCALE GENOMIC DNA]</scope>
    <source>
        <strain evidence="2 3">DSM 18659</strain>
    </source>
</reference>
<sequence>MSLPSHLTAPPSGDITVWTKPSCVQCTAVKRRLTEAGVPFTERDLTAEEHESDLEYFRKLGYRSAPITAHGAVAVPGFVPAEIDRIIAAWRAEKDAEVGA</sequence>
<dbReference type="PROSITE" id="PS51354">
    <property type="entry name" value="GLUTAREDOXIN_2"/>
    <property type="match status" value="1"/>
</dbReference>
<dbReference type="STRING" id="400772.RR49_01187"/>
<gene>
    <name evidence="2" type="primary">nrdH_2</name>
    <name evidence="2" type="ORF">RR49_01187</name>
</gene>
<organism evidence="2 3">
    <name type="scientific">Microbacterium ginsengisoli</name>
    <dbReference type="NCBI Taxonomy" id="400772"/>
    <lineage>
        <taxon>Bacteria</taxon>
        <taxon>Bacillati</taxon>
        <taxon>Actinomycetota</taxon>
        <taxon>Actinomycetes</taxon>
        <taxon>Micrococcales</taxon>
        <taxon>Microbacteriaceae</taxon>
        <taxon>Microbacterium</taxon>
    </lineage>
</organism>
<dbReference type="OrthoDB" id="8545217at2"/>
<dbReference type="Proteomes" id="UP000033451">
    <property type="component" value="Unassembled WGS sequence"/>
</dbReference>
<dbReference type="Pfam" id="PF00462">
    <property type="entry name" value="Glutaredoxin"/>
    <property type="match status" value="1"/>
</dbReference>
<protein>
    <submittedName>
        <fullName evidence="2">Glutaredoxin-like protein NrdH</fullName>
    </submittedName>
</protein>
<evidence type="ECO:0000313" key="3">
    <source>
        <dbReference type="Proteomes" id="UP000033451"/>
    </source>
</evidence>
<dbReference type="AlphaFoldDB" id="A0A0F0LXQ9"/>
<evidence type="ECO:0000259" key="1">
    <source>
        <dbReference type="Pfam" id="PF00462"/>
    </source>
</evidence>
<name>A0A0F0LXQ9_9MICO</name>
<dbReference type="PATRIC" id="fig|400772.4.peg.1210"/>
<dbReference type="EMBL" id="JYIY01000069">
    <property type="protein sequence ID" value="KJL37075.1"/>
    <property type="molecule type" value="Genomic_DNA"/>
</dbReference>
<dbReference type="InterPro" id="IPR036249">
    <property type="entry name" value="Thioredoxin-like_sf"/>
</dbReference>
<accession>A0A0F0LXQ9</accession>
<comment type="caution">
    <text evidence="2">The sequence shown here is derived from an EMBL/GenBank/DDBJ whole genome shotgun (WGS) entry which is preliminary data.</text>
</comment>